<dbReference type="HOGENOM" id="CLU_2901949_0_0_14"/>
<gene>
    <name evidence="1" type="ORF">SCHRY_v1c04700</name>
</gene>
<dbReference type="AlphaFoldDB" id="R4UAW8"/>
<evidence type="ECO:0000313" key="1">
    <source>
        <dbReference type="EMBL" id="AGM25049.1"/>
    </source>
</evidence>
<sequence length="62" mass="7377">MIDQLKNTNQNLIPDYDSFLIKKERILKTMEAKEVLLITGTVKIMKPKYLVRLSEKEVFFYP</sequence>
<dbReference type="PATRIC" id="fig|1276227.3.peg.471"/>
<dbReference type="KEGG" id="scr:SCHRY_v1c04700"/>
<dbReference type="EMBL" id="CP005077">
    <property type="protein sequence ID" value="AGM25049.1"/>
    <property type="molecule type" value="Genomic_DNA"/>
</dbReference>
<proteinExistence type="predicted"/>
<organism evidence="1 2">
    <name type="scientific">Spiroplasma chrysopicola DF-1</name>
    <dbReference type="NCBI Taxonomy" id="1276227"/>
    <lineage>
        <taxon>Bacteria</taxon>
        <taxon>Bacillati</taxon>
        <taxon>Mycoplasmatota</taxon>
        <taxon>Mollicutes</taxon>
        <taxon>Entomoplasmatales</taxon>
        <taxon>Spiroplasmataceae</taxon>
        <taxon>Spiroplasma</taxon>
    </lineage>
</organism>
<keyword evidence="2" id="KW-1185">Reference proteome</keyword>
<dbReference type="Proteomes" id="UP000013964">
    <property type="component" value="Chromosome"/>
</dbReference>
<accession>R4UAW8</accession>
<evidence type="ECO:0000313" key="2">
    <source>
        <dbReference type="Proteomes" id="UP000013964"/>
    </source>
</evidence>
<protein>
    <submittedName>
        <fullName evidence="1">Uncharacterized protein</fullName>
    </submittedName>
</protein>
<reference evidence="1 2" key="1">
    <citation type="journal article" date="2013" name="Genome Biol. Evol.">
        <title>Complete genomes of two dipteran-associated spiroplasmas provided insights into the origin, dynamics, and impacts of viral invasion in spiroplasma.</title>
        <authorList>
            <person name="Ku C."/>
            <person name="Lo W.S."/>
            <person name="Chen L.L."/>
            <person name="Kuo C.H."/>
        </authorList>
    </citation>
    <scope>NUCLEOTIDE SEQUENCE [LARGE SCALE GENOMIC DNA]</scope>
    <source>
        <strain evidence="1 2">DF-1</strain>
    </source>
</reference>
<name>R4UAW8_9MOLU</name>
<dbReference type="RefSeq" id="WP_016338874.1">
    <property type="nucleotide sequence ID" value="NC_021280.1"/>
</dbReference>